<gene>
    <name evidence="1" type="ORF">SAMN04487996_111260</name>
</gene>
<dbReference type="RefSeq" id="WP_090153626.1">
    <property type="nucleotide sequence ID" value="NZ_FNAN01000011.1"/>
</dbReference>
<proteinExistence type="predicted"/>
<evidence type="ECO:0000313" key="2">
    <source>
        <dbReference type="Proteomes" id="UP000198748"/>
    </source>
</evidence>
<dbReference type="Proteomes" id="UP000198748">
    <property type="component" value="Unassembled WGS sequence"/>
</dbReference>
<organism evidence="1 2">
    <name type="scientific">Dyadobacter soli</name>
    <dbReference type="NCBI Taxonomy" id="659014"/>
    <lineage>
        <taxon>Bacteria</taxon>
        <taxon>Pseudomonadati</taxon>
        <taxon>Bacteroidota</taxon>
        <taxon>Cytophagia</taxon>
        <taxon>Cytophagales</taxon>
        <taxon>Spirosomataceae</taxon>
        <taxon>Dyadobacter</taxon>
    </lineage>
</organism>
<dbReference type="OrthoDB" id="1442826at2"/>
<dbReference type="STRING" id="659014.SAMN04487996_111260"/>
<dbReference type="EMBL" id="FNAN01000011">
    <property type="protein sequence ID" value="SDF60832.1"/>
    <property type="molecule type" value="Genomic_DNA"/>
</dbReference>
<dbReference type="AlphaFoldDB" id="A0A1G7MG91"/>
<sequence length="97" mass="10710">MALKTHLVAFFAKAIDDPQIGTAHISLYLAIVSLWQQQGGKSPLLLFSKSIMKTAKIASSATYVRLIRALCEGGYLAYEPSFYKRIPSKIHVLPLDS</sequence>
<name>A0A1G7MG91_9BACT</name>
<accession>A0A1G7MG91</accession>
<evidence type="ECO:0000313" key="1">
    <source>
        <dbReference type="EMBL" id="SDF60832.1"/>
    </source>
</evidence>
<reference evidence="2" key="1">
    <citation type="submission" date="2016-10" db="EMBL/GenBank/DDBJ databases">
        <authorList>
            <person name="Varghese N."/>
            <person name="Submissions S."/>
        </authorList>
    </citation>
    <scope>NUCLEOTIDE SEQUENCE [LARGE SCALE GENOMIC DNA]</scope>
    <source>
        <strain evidence="2">DSM 25329</strain>
    </source>
</reference>
<evidence type="ECO:0008006" key="3">
    <source>
        <dbReference type="Google" id="ProtNLM"/>
    </source>
</evidence>
<keyword evidence="2" id="KW-1185">Reference proteome</keyword>
<protein>
    <recommendedName>
        <fullName evidence="3">Helix-turn-helix domain-containing protein</fullName>
    </recommendedName>
</protein>